<gene>
    <name evidence="1" type="ORF">HMPREF1981_02609</name>
</gene>
<dbReference type="PATRIC" id="fig|1321819.3.peg.2410"/>
<name>U2DQH2_9BACE</name>
<reference evidence="1 2" key="1">
    <citation type="submission" date="2013-08" db="EMBL/GenBank/DDBJ databases">
        <authorList>
            <person name="Weinstock G."/>
            <person name="Sodergren E."/>
            <person name="Wylie T."/>
            <person name="Fulton L."/>
            <person name="Fulton R."/>
            <person name="Fronick C."/>
            <person name="O'Laughlin M."/>
            <person name="Godfrey J."/>
            <person name="Miner T."/>
            <person name="Herter B."/>
            <person name="Appelbaum E."/>
            <person name="Cordes M."/>
            <person name="Lek S."/>
            <person name="Wollam A."/>
            <person name="Pepin K.H."/>
            <person name="Palsikar V.B."/>
            <person name="Mitreva M."/>
            <person name="Wilson R.K."/>
        </authorList>
    </citation>
    <scope>NUCLEOTIDE SEQUENCE [LARGE SCALE GENOMIC DNA]</scope>
    <source>
        <strain evidence="1 2">F0041</strain>
    </source>
</reference>
<dbReference type="AlphaFoldDB" id="U2DQH2"/>
<organism evidence="1 2">
    <name type="scientific">Bacteroides pyogenes F0041</name>
    <dbReference type="NCBI Taxonomy" id="1321819"/>
    <lineage>
        <taxon>Bacteria</taxon>
        <taxon>Pseudomonadati</taxon>
        <taxon>Bacteroidota</taxon>
        <taxon>Bacteroidia</taxon>
        <taxon>Bacteroidales</taxon>
        <taxon>Bacteroidaceae</taxon>
        <taxon>Bacteroides</taxon>
    </lineage>
</organism>
<sequence length="42" mass="4922">MYYLKDYTLKSGYFDSSTVHLATLLNKKRFFSKEARKKDGGL</sequence>
<dbReference type="Proteomes" id="UP000016496">
    <property type="component" value="Unassembled WGS sequence"/>
</dbReference>
<dbReference type="HOGENOM" id="CLU_3247488_0_0_10"/>
<evidence type="ECO:0000313" key="1">
    <source>
        <dbReference type="EMBL" id="ERI83852.1"/>
    </source>
</evidence>
<comment type="caution">
    <text evidence="1">The sequence shown here is derived from an EMBL/GenBank/DDBJ whole genome shotgun (WGS) entry which is preliminary data.</text>
</comment>
<protein>
    <submittedName>
        <fullName evidence="1">Uncharacterized protein</fullName>
    </submittedName>
</protein>
<dbReference type="EMBL" id="AWSV01000140">
    <property type="protein sequence ID" value="ERI83852.1"/>
    <property type="molecule type" value="Genomic_DNA"/>
</dbReference>
<proteinExistence type="predicted"/>
<accession>U2DQH2</accession>
<evidence type="ECO:0000313" key="2">
    <source>
        <dbReference type="Proteomes" id="UP000016496"/>
    </source>
</evidence>